<evidence type="ECO:0000256" key="14">
    <source>
        <dbReference type="ARBA" id="ARBA00023065"/>
    </source>
</evidence>
<keyword evidence="6" id="KW-0813">Transport</keyword>
<evidence type="ECO:0000256" key="1">
    <source>
        <dbReference type="ARBA" id="ARBA00003290"/>
    </source>
</evidence>
<dbReference type="CDD" id="cd18114">
    <property type="entry name" value="ATP-synt_flagellum-secretory_path_III_C"/>
    <property type="match status" value="1"/>
</dbReference>
<evidence type="ECO:0000313" key="20">
    <source>
        <dbReference type="Proteomes" id="UP000051913"/>
    </source>
</evidence>
<reference evidence="19 20" key="1">
    <citation type="submission" date="2014-03" db="EMBL/GenBank/DDBJ databases">
        <title>Bradyrhizobium valentinum sp. nov., isolated from effective nodules of Lupinus mariae-josephae, a lupine endemic of basic-lime soils in Eastern Spain.</title>
        <authorList>
            <person name="Duran D."/>
            <person name="Rey L."/>
            <person name="Navarro A."/>
            <person name="Busquets A."/>
            <person name="Imperial J."/>
            <person name="Ruiz-Argueso T."/>
        </authorList>
    </citation>
    <scope>NUCLEOTIDE SEQUENCE [LARGE SCALE GENOMIC DNA]</scope>
    <source>
        <strain evidence="19 20">LmjM3</strain>
    </source>
</reference>
<dbReference type="InterPro" id="IPR050053">
    <property type="entry name" value="ATPase_alpha/beta_chains"/>
</dbReference>
<organism evidence="19 20">
    <name type="scientific">Bradyrhizobium valentinum</name>
    <dbReference type="NCBI Taxonomy" id="1518501"/>
    <lineage>
        <taxon>Bacteria</taxon>
        <taxon>Pseudomonadati</taxon>
        <taxon>Pseudomonadota</taxon>
        <taxon>Alphaproteobacteria</taxon>
        <taxon>Hyphomicrobiales</taxon>
        <taxon>Nitrobacteraceae</taxon>
        <taxon>Bradyrhizobium</taxon>
    </lineage>
</organism>
<evidence type="ECO:0000256" key="8">
    <source>
        <dbReference type="ARBA" id="ARBA00022741"/>
    </source>
</evidence>
<evidence type="ECO:0000256" key="4">
    <source>
        <dbReference type="ARBA" id="ARBA00012473"/>
    </source>
</evidence>
<dbReference type="Pfam" id="PF18269">
    <property type="entry name" value="T3SS_ATPase_C"/>
    <property type="match status" value="1"/>
</dbReference>
<comment type="similarity">
    <text evidence="3">Belongs to the ATPase alpha/beta chains family.</text>
</comment>
<dbReference type="AlphaFoldDB" id="A0A0R3LIB4"/>
<evidence type="ECO:0000259" key="18">
    <source>
        <dbReference type="SMART" id="SM00382"/>
    </source>
</evidence>
<dbReference type="Pfam" id="PF00006">
    <property type="entry name" value="ATP-synt_ab"/>
    <property type="match status" value="1"/>
</dbReference>
<dbReference type="CDD" id="cd01136">
    <property type="entry name" value="ATPase_flagellum-secretory_path_III"/>
    <property type="match status" value="1"/>
</dbReference>
<dbReference type="PROSITE" id="PS00152">
    <property type="entry name" value="ATPASE_ALPHA_BETA"/>
    <property type="match status" value="1"/>
</dbReference>
<keyword evidence="19" id="KW-0969">Cilium</keyword>
<keyword evidence="19" id="KW-0966">Cell projection</keyword>
<keyword evidence="7" id="KW-0963">Cytoplasm</keyword>
<dbReference type="InterPro" id="IPR005714">
    <property type="entry name" value="ATPase_T3SS_FliI/YscN"/>
</dbReference>
<evidence type="ECO:0000256" key="6">
    <source>
        <dbReference type="ARBA" id="ARBA00022448"/>
    </source>
</evidence>
<dbReference type="GO" id="GO:0005737">
    <property type="term" value="C:cytoplasm"/>
    <property type="evidence" value="ECO:0007669"/>
    <property type="project" value="UniProtKB-SubCell"/>
</dbReference>
<comment type="function">
    <text evidence="1">Probable catalytic subunit of a protein translocase for flagellum-specific export, or a proton translocase involved in local circuits at the flagellum.</text>
</comment>
<sequence>MKALAEQIGDIDGVNIYGRVVGVRGLMVEIAGPIHAMSVGARIVIDTGGNRFIPAEVIGFSGSNAVVMPFGGLEGVRRGCRAVIAIAASQVRPSAAWLGRVINAMGDPIDGKGPLVQGPSPMSYRNSPPPAHSRQRVGAALDLGVRALNTFLTCCRGQRLGIFAGSGVGKSVLLSMLARNVDADITVIGLIGERGREVQEFLQEDLGHEGLARSVVVVATSDEPALMRRQAAYLTLAIAEYFRDEDKDVLCLMDSVTRFAMAQREIGLSAGEPPTAKGYTPTVFTELPKLLERAGPGTGTGTITGIFTVLVDGDDHNEPIADAVRGILDGHVVMQRSIAERGRFPAINILKSVSRTMPRSANPDYLPVIMRGRQVMATYADMEELIRLGAYRAGSSPEVDEAIRLHEPLEAFLRQAKDEKSSLDDGYRQLAQILANLETER</sequence>
<evidence type="ECO:0000256" key="7">
    <source>
        <dbReference type="ARBA" id="ARBA00022490"/>
    </source>
</evidence>
<comment type="catalytic activity">
    <reaction evidence="17">
        <text>ATP + H2O + cellular proteinSide 1 = ADP + phosphate + cellular proteinSide 2.</text>
        <dbReference type="EC" id="7.4.2.8"/>
    </reaction>
</comment>
<name>A0A0R3LIB4_9BRAD</name>
<evidence type="ECO:0000313" key="19">
    <source>
        <dbReference type="EMBL" id="KRR01896.1"/>
    </source>
</evidence>
<dbReference type="CDD" id="cd18117">
    <property type="entry name" value="ATP-synt_flagellum-secretory_path_III_N"/>
    <property type="match status" value="1"/>
</dbReference>
<keyword evidence="13" id="KW-1278">Translocase</keyword>
<dbReference type="GO" id="GO:0030257">
    <property type="term" value="C:type III protein secretion system complex"/>
    <property type="evidence" value="ECO:0007669"/>
    <property type="project" value="InterPro"/>
</dbReference>
<dbReference type="GO" id="GO:0046933">
    <property type="term" value="F:proton-transporting ATP synthase activity, rotational mechanism"/>
    <property type="evidence" value="ECO:0007669"/>
    <property type="project" value="TreeGrafter"/>
</dbReference>
<evidence type="ECO:0000256" key="17">
    <source>
        <dbReference type="ARBA" id="ARBA00034006"/>
    </source>
</evidence>
<evidence type="ECO:0000256" key="3">
    <source>
        <dbReference type="ARBA" id="ARBA00008936"/>
    </source>
</evidence>
<feature type="domain" description="AAA+ ATPase" evidence="18">
    <location>
        <begin position="156"/>
        <end position="339"/>
    </location>
</feature>
<dbReference type="InterPro" id="IPR020003">
    <property type="entry name" value="ATPase_a/bsu_AS"/>
</dbReference>
<keyword evidence="11" id="KW-0067">ATP-binding</keyword>
<gene>
    <name evidence="19" type="primary">fliI</name>
    <name evidence="19" type="ORF">CP49_38950</name>
</gene>
<dbReference type="InterPro" id="IPR000194">
    <property type="entry name" value="ATPase_F1/V1/A1_a/bsu_nucl-bd"/>
</dbReference>
<keyword evidence="14" id="KW-0406">Ion transport</keyword>
<dbReference type="Proteomes" id="UP000051913">
    <property type="component" value="Unassembled WGS sequence"/>
</dbReference>
<evidence type="ECO:0000256" key="15">
    <source>
        <dbReference type="ARBA" id="ARBA00023225"/>
    </source>
</evidence>
<evidence type="ECO:0000256" key="13">
    <source>
        <dbReference type="ARBA" id="ARBA00022967"/>
    </source>
</evidence>
<dbReference type="OrthoDB" id="9801639at2"/>
<dbReference type="SMART" id="SM00382">
    <property type="entry name" value="AAA"/>
    <property type="match status" value="1"/>
</dbReference>
<dbReference type="GO" id="GO:0005524">
    <property type="term" value="F:ATP binding"/>
    <property type="evidence" value="ECO:0007669"/>
    <property type="project" value="UniProtKB-KW"/>
</dbReference>
<keyword evidence="15" id="KW-1006">Bacterial flagellum protein export</keyword>
<dbReference type="STRING" id="1518501.CQ10_15755"/>
<dbReference type="SUPFAM" id="SSF52540">
    <property type="entry name" value="P-loop containing nucleoside triphosphate hydrolases"/>
    <property type="match status" value="1"/>
</dbReference>
<evidence type="ECO:0000256" key="9">
    <source>
        <dbReference type="ARBA" id="ARBA00022781"/>
    </source>
</evidence>
<dbReference type="InterPro" id="IPR004100">
    <property type="entry name" value="ATPase_F1/V1/A1_a/bsu_N"/>
</dbReference>
<keyword evidence="9" id="KW-0375">Hydrogen ion transport</keyword>
<evidence type="ECO:0000256" key="12">
    <source>
        <dbReference type="ARBA" id="ARBA00022927"/>
    </source>
</evidence>
<keyword evidence="16" id="KW-0066">ATP synthesis</keyword>
<dbReference type="FunFam" id="3.40.50.12240:FF:000002">
    <property type="entry name" value="Flagellum-specific ATP synthase FliI"/>
    <property type="match status" value="1"/>
</dbReference>
<dbReference type="InterPro" id="IPR003593">
    <property type="entry name" value="AAA+_ATPase"/>
</dbReference>
<keyword evidence="19" id="KW-0282">Flagellum</keyword>
<accession>A0A0R3LIB4</accession>
<evidence type="ECO:0000256" key="16">
    <source>
        <dbReference type="ARBA" id="ARBA00023310"/>
    </source>
</evidence>
<dbReference type="PANTHER" id="PTHR15184:SF9">
    <property type="entry name" value="SPI-1 TYPE 3 SECRETION SYSTEM ATPASE"/>
    <property type="match status" value="1"/>
</dbReference>
<dbReference type="InterPro" id="IPR040627">
    <property type="entry name" value="T3SS_ATPase_C"/>
</dbReference>
<dbReference type="Gene3D" id="3.40.50.12240">
    <property type="match status" value="1"/>
</dbReference>
<dbReference type="GO" id="GO:0008564">
    <property type="term" value="F:protein-exporting ATPase activity"/>
    <property type="evidence" value="ECO:0007669"/>
    <property type="project" value="UniProtKB-EC"/>
</dbReference>
<dbReference type="GO" id="GO:0030254">
    <property type="term" value="P:protein secretion by the type III secretion system"/>
    <property type="evidence" value="ECO:0007669"/>
    <property type="project" value="InterPro"/>
</dbReference>
<dbReference type="GO" id="GO:0044781">
    <property type="term" value="P:bacterial-type flagellum organization"/>
    <property type="evidence" value="ECO:0007669"/>
    <property type="project" value="UniProtKB-KW"/>
</dbReference>
<dbReference type="NCBIfam" id="TIGR01026">
    <property type="entry name" value="fliI_yscN"/>
    <property type="match status" value="1"/>
</dbReference>
<dbReference type="PANTHER" id="PTHR15184">
    <property type="entry name" value="ATP SYNTHASE"/>
    <property type="match status" value="1"/>
</dbReference>
<dbReference type="Pfam" id="PF02874">
    <property type="entry name" value="ATP-synt_ab_N"/>
    <property type="match status" value="1"/>
</dbReference>
<evidence type="ECO:0000256" key="5">
    <source>
        <dbReference type="ARBA" id="ARBA00020580"/>
    </source>
</evidence>
<dbReference type="InterPro" id="IPR022426">
    <property type="entry name" value="FliI_clade3"/>
</dbReference>
<evidence type="ECO:0000256" key="11">
    <source>
        <dbReference type="ARBA" id="ARBA00022840"/>
    </source>
</evidence>
<dbReference type="GO" id="GO:0016887">
    <property type="term" value="F:ATP hydrolysis activity"/>
    <property type="evidence" value="ECO:0007669"/>
    <property type="project" value="InterPro"/>
</dbReference>
<keyword evidence="8" id="KW-0547">Nucleotide-binding</keyword>
<protein>
    <recommendedName>
        <fullName evidence="5">Flagellum-specific ATP synthase</fullName>
        <ecNumber evidence="4">7.1.2.2</ecNumber>
    </recommendedName>
</protein>
<comment type="caution">
    <text evidence="19">The sequence shown here is derived from an EMBL/GenBank/DDBJ whole genome shotgun (WGS) entry which is preliminary data.</text>
</comment>
<evidence type="ECO:0000256" key="10">
    <source>
        <dbReference type="ARBA" id="ARBA00022795"/>
    </source>
</evidence>
<dbReference type="GO" id="GO:0009288">
    <property type="term" value="C:bacterial-type flagellum"/>
    <property type="evidence" value="ECO:0007669"/>
    <property type="project" value="InterPro"/>
</dbReference>
<keyword evidence="12" id="KW-0653">Protein transport</keyword>
<dbReference type="InterPro" id="IPR027417">
    <property type="entry name" value="P-loop_NTPase"/>
</dbReference>
<dbReference type="EMBL" id="LLXX01000156">
    <property type="protein sequence ID" value="KRR01896.1"/>
    <property type="molecule type" value="Genomic_DNA"/>
</dbReference>
<comment type="subcellular location">
    <subcellularLocation>
        <location evidence="2">Cytoplasm</location>
    </subcellularLocation>
</comment>
<dbReference type="EC" id="7.1.2.2" evidence="4"/>
<dbReference type="NCBIfam" id="TIGR03498">
    <property type="entry name" value="FliI_clade3"/>
    <property type="match status" value="1"/>
</dbReference>
<dbReference type="RefSeq" id="WP_057853344.1">
    <property type="nucleotide sequence ID" value="NZ_LLXX01000156.1"/>
</dbReference>
<keyword evidence="20" id="KW-1185">Reference proteome</keyword>
<keyword evidence="10" id="KW-1005">Bacterial flagellum biogenesis</keyword>
<proteinExistence type="inferred from homology"/>
<evidence type="ECO:0000256" key="2">
    <source>
        <dbReference type="ARBA" id="ARBA00004496"/>
    </source>
</evidence>